<dbReference type="EMBL" id="JAAIUW010000003">
    <property type="protein sequence ID" value="KAF7838483.1"/>
    <property type="molecule type" value="Genomic_DNA"/>
</dbReference>
<dbReference type="AlphaFoldDB" id="A0A834X6S6"/>
<dbReference type="SUPFAM" id="SSF46565">
    <property type="entry name" value="Chaperone J-domain"/>
    <property type="match status" value="1"/>
</dbReference>
<evidence type="ECO:0000313" key="4">
    <source>
        <dbReference type="Proteomes" id="UP000634136"/>
    </source>
</evidence>
<feature type="region of interest" description="Disordered" evidence="1">
    <location>
        <begin position="632"/>
        <end position="688"/>
    </location>
</feature>
<gene>
    <name evidence="3" type="ORF">G2W53_006965</name>
</gene>
<dbReference type="Gene3D" id="3.40.30.10">
    <property type="entry name" value="Glutaredoxin"/>
    <property type="match status" value="1"/>
</dbReference>
<evidence type="ECO:0000259" key="2">
    <source>
        <dbReference type="PROSITE" id="PS50076"/>
    </source>
</evidence>
<evidence type="ECO:0000256" key="1">
    <source>
        <dbReference type="SAM" id="MobiDB-lite"/>
    </source>
</evidence>
<name>A0A834X6S6_9FABA</name>
<dbReference type="InterPro" id="IPR052448">
    <property type="entry name" value="DnaJ_C16_autophagy_reg"/>
</dbReference>
<proteinExistence type="predicted"/>
<feature type="domain" description="J" evidence="2">
    <location>
        <begin position="50"/>
        <end position="112"/>
    </location>
</feature>
<dbReference type="Proteomes" id="UP000634136">
    <property type="component" value="Unassembled WGS sequence"/>
</dbReference>
<reference evidence="3" key="1">
    <citation type="submission" date="2020-09" db="EMBL/GenBank/DDBJ databases">
        <title>Genome-Enabled Discovery of Anthraquinone Biosynthesis in Senna tora.</title>
        <authorList>
            <person name="Kang S.-H."/>
            <person name="Pandey R.P."/>
            <person name="Lee C.-M."/>
            <person name="Sim J.-S."/>
            <person name="Jeong J.-T."/>
            <person name="Choi B.-S."/>
            <person name="Jung M."/>
            <person name="Ginzburg D."/>
            <person name="Zhao K."/>
            <person name="Won S.Y."/>
            <person name="Oh T.-J."/>
            <person name="Yu Y."/>
            <person name="Kim N.-H."/>
            <person name="Lee O.R."/>
            <person name="Lee T.-H."/>
            <person name="Bashyal P."/>
            <person name="Kim T.-S."/>
            <person name="Lee W.-H."/>
            <person name="Kawkins C."/>
            <person name="Kim C.-K."/>
            <person name="Kim J.S."/>
            <person name="Ahn B.O."/>
            <person name="Rhee S.Y."/>
            <person name="Sohng J.K."/>
        </authorList>
    </citation>
    <scope>NUCLEOTIDE SEQUENCE</scope>
    <source>
        <tissue evidence="3">Leaf</tissue>
    </source>
</reference>
<dbReference type="OrthoDB" id="767702at2759"/>
<evidence type="ECO:0000313" key="3">
    <source>
        <dbReference type="EMBL" id="KAF7838483.1"/>
    </source>
</evidence>
<feature type="compositionally biased region" description="Polar residues" evidence="1">
    <location>
        <begin position="632"/>
        <end position="646"/>
    </location>
</feature>
<dbReference type="InterPro" id="IPR036869">
    <property type="entry name" value="J_dom_sf"/>
</dbReference>
<accession>A0A834X6S6</accession>
<comment type="caution">
    <text evidence="3">The sequence shown here is derived from an EMBL/GenBank/DDBJ whole genome shotgun (WGS) entry which is preliminary data.</text>
</comment>
<dbReference type="PROSITE" id="PS50076">
    <property type="entry name" value="DNAJ_2"/>
    <property type="match status" value="1"/>
</dbReference>
<dbReference type="SUPFAM" id="SSF52833">
    <property type="entry name" value="Thioredoxin-like"/>
    <property type="match status" value="1"/>
</dbReference>
<keyword evidence="4" id="KW-1185">Reference proteome</keyword>
<dbReference type="InterPro" id="IPR036249">
    <property type="entry name" value="Thioredoxin-like_sf"/>
</dbReference>
<feature type="compositionally biased region" description="Basic residues" evidence="1">
    <location>
        <begin position="653"/>
        <end position="664"/>
    </location>
</feature>
<protein>
    <submittedName>
        <fullName evidence="3">DnaJ like subfamily C member 10</fullName>
    </submittedName>
</protein>
<dbReference type="PANTHER" id="PTHR44303:SF2">
    <property type="entry name" value="DNAJ HOMOLOG SUBFAMILY C MEMBER 16"/>
    <property type="match status" value="1"/>
</dbReference>
<organism evidence="3 4">
    <name type="scientific">Senna tora</name>
    <dbReference type="NCBI Taxonomy" id="362788"/>
    <lineage>
        <taxon>Eukaryota</taxon>
        <taxon>Viridiplantae</taxon>
        <taxon>Streptophyta</taxon>
        <taxon>Embryophyta</taxon>
        <taxon>Tracheophyta</taxon>
        <taxon>Spermatophyta</taxon>
        <taxon>Magnoliopsida</taxon>
        <taxon>eudicotyledons</taxon>
        <taxon>Gunneridae</taxon>
        <taxon>Pentapetalae</taxon>
        <taxon>rosids</taxon>
        <taxon>fabids</taxon>
        <taxon>Fabales</taxon>
        <taxon>Fabaceae</taxon>
        <taxon>Caesalpinioideae</taxon>
        <taxon>Cassia clade</taxon>
        <taxon>Senna</taxon>
    </lineage>
</organism>
<dbReference type="Gene3D" id="1.10.287.110">
    <property type="entry name" value="DnaJ domain"/>
    <property type="match status" value="1"/>
</dbReference>
<dbReference type="InterPro" id="IPR001623">
    <property type="entry name" value="DnaJ_domain"/>
</dbReference>
<dbReference type="PANTHER" id="PTHR44303">
    <property type="entry name" value="DNAJ HOMOLOG SUBFAMILY C MEMBER 16"/>
    <property type="match status" value="1"/>
</dbReference>
<sequence>MARAPATATATATPSSSMASTIRAYSLPLILFAGAMYYQLFVIPKSFPPSHYDVLRIERYSSVEKVKEAYEKFESEWNSAVEAPDTLDVLKIRYAYELLTNPLWKRDYDVFGIDEQLHIIETASKHYAGKNASELDFPLLDVTSSESIDHSYKIITASDFQSLFPDTKPWIIQLYSSGSKRCVQFSEDWKKIASLLDTVANIGMVELGEVQLSVYLADKRSTGRPFFRNGIPSLVAIPPGCQTANCITRFDGELTVDKVTNWFATTVLDLPQILYYSKETLVKVIFFLTTGERASPFIRQAAKDYWAYASFAFILWREEESSYWWGAFGVESGPAIVFLKDPGTKPVVHHGSVNNTVFLNLMENNKQQELRQLRSVTSMEQGCDPRGYSRAGYDTVIWYCAIAVGRLSPELNKMRETICRVQDILSKHGESEGSYEDQSLAPAVDAFKRKRLTFTWLDGEKQEEYCHFYLGPAASHDTCGRRRGVNDVPRLFIIRYLRNSSYVDKRTEELTKWNSLLYQDLINDRDHAGQFVAKYNGADDISQITKWIAGIIADGDSRDLPFFTLKTPRLVEDDTEPVWTRTAQKIPLKNMKQRVTDFVTGFTNYLEDPRIGPILLLGALISLGTIWLRRSQQAQPTKPDQPSSEELNPAERRQRRRDRLRKSNKNQPASMTDFEPSNAYQLLDSDSE</sequence>